<dbReference type="RefSeq" id="WP_143233960.1">
    <property type="nucleotide sequence ID" value="NZ_VJWL01000001.1"/>
</dbReference>
<dbReference type="GO" id="GO:0017168">
    <property type="term" value="F:5-oxoprolinase (ATP-hydrolyzing) activity"/>
    <property type="evidence" value="ECO:0007669"/>
    <property type="project" value="UniProtKB-UniRule"/>
</dbReference>
<reference evidence="2 3" key="1">
    <citation type="submission" date="2019-07" db="EMBL/GenBank/DDBJ databases">
        <authorList>
            <person name="Yang M."/>
            <person name="Zhao D."/>
            <person name="Xiang H."/>
        </authorList>
    </citation>
    <scope>NUCLEOTIDE SEQUENCE [LARGE SCALE GENOMIC DNA]</scope>
    <source>
        <strain evidence="2 3">IM1326</strain>
    </source>
</reference>
<protein>
    <recommendedName>
        <fullName evidence="1">5-oxoprolinase subunit A</fullName>
        <shortName evidence="1">5-OPase subunit A</shortName>
        <ecNumber evidence="1">3.5.2.9</ecNumber>
    </recommendedName>
    <alternativeName>
        <fullName evidence="1">5-oxoprolinase (ATP-hydrolyzing) subunit A</fullName>
    </alternativeName>
</protein>
<dbReference type="EC" id="3.5.2.9" evidence="1"/>
<keyword evidence="1 2" id="KW-0378">Hydrolase</keyword>
<dbReference type="InterPro" id="IPR011330">
    <property type="entry name" value="Glyco_hydro/deAcase_b/a-brl"/>
</dbReference>
<organism evidence="2 3">
    <name type="scientific">Aliidiomarina halalkaliphila</name>
    <dbReference type="NCBI Taxonomy" id="2593535"/>
    <lineage>
        <taxon>Bacteria</taxon>
        <taxon>Pseudomonadati</taxon>
        <taxon>Pseudomonadota</taxon>
        <taxon>Gammaproteobacteria</taxon>
        <taxon>Alteromonadales</taxon>
        <taxon>Idiomarinaceae</taxon>
        <taxon>Aliidiomarina</taxon>
    </lineage>
</organism>
<dbReference type="PANTHER" id="PTHR30292">
    <property type="entry name" value="UNCHARACTERIZED PROTEIN YBGL-RELATED"/>
    <property type="match status" value="1"/>
</dbReference>
<dbReference type="PANTHER" id="PTHR30292:SF0">
    <property type="entry name" value="5-OXOPROLINASE SUBUNIT A"/>
    <property type="match status" value="1"/>
</dbReference>
<dbReference type="InterPro" id="IPR005501">
    <property type="entry name" value="LamB/YcsF/PxpA-like"/>
</dbReference>
<evidence type="ECO:0000256" key="1">
    <source>
        <dbReference type="HAMAP-Rule" id="MF_00691"/>
    </source>
</evidence>
<dbReference type="NCBIfam" id="NF003816">
    <property type="entry name" value="PRK05406.1-5"/>
    <property type="match status" value="1"/>
</dbReference>
<evidence type="ECO:0000313" key="2">
    <source>
        <dbReference type="EMBL" id="TRW49538.1"/>
    </source>
</evidence>
<dbReference type="CDD" id="cd10787">
    <property type="entry name" value="LamB_YcsF_like"/>
    <property type="match status" value="1"/>
</dbReference>
<evidence type="ECO:0000313" key="3">
    <source>
        <dbReference type="Proteomes" id="UP000320359"/>
    </source>
</evidence>
<comment type="function">
    <text evidence="1">Catalyzes the cleavage of 5-oxoproline to form L-glutamate coupled to the hydrolysis of ATP to ADP and inorganic phosphate.</text>
</comment>
<dbReference type="HAMAP" id="MF_00691">
    <property type="entry name" value="PxpA"/>
    <property type="match status" value="1"/>
</dbReference>
<keyword evidence="1" id="KW-0067">ATP-binding</keyword>
<dbReference type="EMBL" id="VJWL01000001">
    <property type="protein sequence ID" value="TRW49538.1"/>
    <property type="molecule type" value="Genomic_DNA"/>
</dbReference>
<dbReference type="GO" id="GO:0005975">
    <property type="term" value="P:carbohydrate metabolic process"/>
    <property type="evidence" value="ECO:0007669"/>
    <property type="project" value="InterPro"/>
</dbReference>
<sequence>MTTKLRLNCDLGESFGAWTMGNDAEMMPLIDCANIACGFHGGDPLVMATTVALAAQHQVWVGAHPAYPDLVGFGRRSMALSAAEVTATVLYQLGALSAFCKQHNTEIRYVKPHGALYHDMLKNDDTFSGVLKAVRDFDATLPLVILAHPNPTHWQSMADKAGITLWYEAFADRAYQANGMLLPRSQPGAVLADAEAMLTQAMQIAQKGTVTAIDGQTISLRADTLCVHGDTPSALAAVQKIRRALDANMTTGNAS</sequence>
<dbReference type="AlphaFoldDB" id="A0A552X3B4"/>
<dbReference type="Proteomes" id="UP000320359">
    <property type="component" value="Unassembled WGS sequence"/>
</dbReference>
<comment type="caution">
    <text evidence="2">The sequence shown here is derived from an EMBL/GenBank/DDBJ whole genome shotgun (WGS) entry which is preliminary data.</text>
</comment>
<name>A0A552X3B4_9GAMM</name>
<dbReference type="NCBIfam" id="NF003814">
    <property type="entry name" value="PRK05406.1-3"/>
    <property type="match status" value="1"/>
</dbReference>
<keyword evidence="1" id="KW-0547">Nucleotide-binding</keyword>
<accession>A0A552X3B4</accession>
<dbReference type="SUPFAM" id="SSF88713">
    <property type="entry name" value="Glycoside hydrolase/deacetylase"/>
    <property type="match status" value="1"/>
</dbReference>
<dbReference type="GO" id="GO:0005524">
    <property type="term" value="F:ATP binding"/>
    <property type="evidence" value="ECO:0007669"/>
    <property type="project" value="UniProtKB-UniRule"/>
</dbReference>
<proteinExistence type="inferred from homology"/>
<keyword evidence="3" id="KW-1185">Reference proteome</keyword>
<comment type="similarity">
    <text evidence="1">Belongs to the LamB/PxpA family.</text>
</comment>
<gene>
    <name evidence="1 2" type="primary">pxpA</name>
    <name evidence="2" type="ORF">FM042_01345</name>
</gene>
<dbReference type="OrthoDB" id="9773478at2"/>
<dbReference type="Pfam" id="PF03746">
    <property type="entry name" value="LamB_YcsF"/>
    <property type="match status" value="1"/>
</dbReference>
<comment type="catalytic activity">
    <reaction evidence="1">
        <text>5-oxo-L-proline + ATP + 2 H2O = L-glutamate + ADP + phosphate + H(+)</text>
        <dbReference type="Rhea" id="RHEA:10348"/>
        <dbReference type="ChEBI" id="CHEBI:15377"/>
        <dbReference type="ChEBI" id="CHEBI:15378"/>
        <dbReference type="ChEBI" id="CHEBI:29985"/>
        <dbReference type="ChEBI" id="CHEBI:30616"/>
        <dbReference type="ChEBI" id="CHEBI:43474"/>
        <dbReference type="ChEBI" id="CHEBI:58402"/>
        <dbReference type="ChEBI" id="CHEBI:456216"/>
        <dbReference type="EC" id="3.5.2.9"/>
    </reaction>
</comment>
<dbReference type="Gene3D" id="3.20.20.370">
    <property type="entry name" value="Glycoside hydrolase/deacetylase"/>
    <property type="match status" value="1"/>
</dbReference>
<comment type="subunit">
    <text evidence="1">Forms a complex composed of PxpA, PxpB and PxpC.</text>
</comment>